<comment type="subcellular location">
    <subcellularLocation>
        <location evidence="1">Cytoplasm</location>
    </subcellularLocation>
</comment>
<evidence type="ECO:0000256" key="10">
    <source>
        <dbReference type="ARBA" id="ARBA00023204"/>
    </source>
</evidence>
<dbReference type="PANTHER" id="PTHR43152">
    <property type="entry name" value="UVRABC SYSTEM PROTEIN A"/>
    <property type="match status" value="1"/>
</dbReference>
<dbReference type="STRING" id="742766.HMPREF9455_04046"/>
<evidence type="ECO:0000256" key="8">
    <source>
        <dbReference type="ARBA" id="ARBA00022881"/>
    </source>
</evidence>
<dbReference type="PROSITE" id="PS50893">
    <property type="entry name" value="ABC_TRANSPORTER_2"/>
    <property type="match status" value="2"/>
</dbReference>
<evidence type="ECO:0000256" key="9">
    <source>
        <dbReference type="ARBA" id="ARBA00023125"/>
    </source>
</evidence>
<reference evidence="15 16" key="1">
    <citation type="submission" date="2011-04" db="EMBL/GenBank/DDBJ databases">
        <title>The Genome Sequence of Dysgonomonas gadei ATCC BAA-286.</title>
        <authorList>
            <consortium name="The Broad Institute Genome Sequencing Platform"/>
            <person name="Earl A."/>
            <person name="Ward D."/>
            <person name="Feldgarden M."/>
            <person name="Gevers D."/>
            <person name="Pudlo N."/>
            <person name="Martens E."/>
            <person name="Allen-Vercoe E."/>
            <person name="Young S.K."/>
            <person name="Zeng Q."/>
            <person name="Gargeya S."/>
            <person name="Fitzgerald M."/>
            <person name="Haas B."/>
            <person name="Abouelleil A."/>
            <person name="Alvarado L."/>
            <person name="Arachchi H.M."/>
            <person name="Berlin A."/>
            <person name="Brown A."/>
            <person name="Chapman S.B."/>
            <person name="Chen Z."/>
            <person name="Dunbar C."/>
            <person name="Freedman E."/>
            <person name="Gearin G."/>
            <person name="Gellesch M."/>
            <person name="Goldberg J."/>
            <person name="Griggs A."/>
            <person name="Gujja S."/>
            <person name="Heiman D."/>
            <person name="Howarth C."/>
            <person name="Larson L."/>
            <person name="Lui A."/>
            <person name="MacDonald P.J.P."/>
            <person name="Mehta T."/>
            <person name="Montmayeur A."/>
            <person name="Murphy C."/>
            <person name="Neiman D."/>
            <person name="Pearson M."/>
            <person name="Priest M."/>
            <person name="Roberts A."/>
            <person name="Saif S."/>
            <person name="Shea T."/>
            <person name="Shenoy N."/>
            <person name="Sisk P."/>
            <person name="Stolte C."/>
            <person name="Sykes S."/>
            <person name="Yandava C."/>
            <person name="Wortman J."/>
            <person name="Nusbaum C."/>
            <person name="Birren B."/>
        </authorList>
    </citation>
    <scope>NUCLEOTIDE SEQUENCE [LARGE SCALE GENOMIC DNA]</scope>
    <source>
        <strain evidence="15 16">ATCC BAA-286</strain>
    </source>
</reference>
<feature type="domain" description="ABC transporter" evidence="14">
    <location>
        <begin position="1"/>
        <end position="437"/>
    </location>
</feature>
<dbReference type="InterPro" id="IPR003439">
    <property type="entry name" value="ABC_transporter-like_ATP-bd"/>
</dbReference>
<evidence type="ECO:0000256" key="1">
    <source>
        <dbReference type="ARBA" id="ARBA00004496"/>
    </source>
</evidence>
<dbReference type="GO" id="GO:0003677">
    <property type="term" value="F:DNA binding"/>
    <property type="evidence" value="ECO:0007669"/>
    <property type="project" value="UniProtKB-KW"/>
</dbReference>
<dbReference type="CDD" id="cd03270">
    <property type="entry name" value="ABC_UvrA_I"/>
    <property type="match status" value="1"/>
</dbReference>
<dbReference type="AlphaFoldDB" id="F5J3X9"/>
<keyword evidence="3" id="KW-0677">Repeat</keyword>
<evidence type="ECO:0000256" key="7">
    <source>
        <dbReference type="ARBA" id="ARBA00022840"/>
    </source>
</evidence>
<evidence type="ECO:0000256" key="2">
    <source>
        <dbReference type="ARBA" id="ARBA00022490"/>
    </source>
</evidence>
<name>F5J3X9_9BACT</name>
<keyword evidence="4" id="KW-0547">Nucleotide-binding</keyword>
<dbReference type="PROSITE" id="PS00211">
    <property type="entry name" value="ABC_TRANSPORTER_1"/>
    <property type="match status" value="1"/>
</dbReference>
<dbReference type="InterPro" id="IPR017871">
    <property type="entry name" value="ABC_transporter-like_CS"/>
</dbReference>
<dbReference type="OrthoDB" id="9805802at2"/>
<proteinExistence type="inferred from homology"/>
<keyword evidence="8" id="KW-0267">Excision nuclease</keyword>
<dbReference type="HOGENOM" id="CLU_001370_2_1_10"/>
<evidence type="ECO:0000256" key="3">
    <source>
        <dbReference type="ARBA" id="ARBA00022737"/>
    </source>
</evidence>
<keyword evidence="10" id="KW-0234">DNA repair</keyword>
<dbReference type="PANTHER" id="PTHR43152:SF2">
    <property type="entry name" value="DRUG RESISTANCE ABC TRANSPORTER"/>
    <property type="match status" value="1"/>
</dbReference>
<dbReference type="GO" id="GO:0006281">
    <property type="term" value="P:DNA repair"/>
    <property type="evidence" value="ECO:0007669"/>
    <property type="project" value="UniProtKB-KW"/>
</dbReference>
<keyword evidence="2" id="KW-0963">Cytoplasm</keyword>
<evidence type="ECO:0000256" key="11">
    <source>
        <dbReference type="ARBA" id="ARBA00038000"/>
    </source>
</evidence>
<dbReference type="Gene3D" id="1.20.1580.10">
    <property type="entry name" value="ABC transporter ATPase like domain"/>
    <property type="match status" value="2"/>
</dbReference>
<keyword evidence="9" id="KW-0238">DNA-binding</keyword>
<dbReference type="Gene3D" id="1.10.8.280">
    <property type="entry name" value="ABC transporter ATPase domain-like"/>
    <property type="match status" value="1"/>
</dbReference>
<accession>F5J3X9</accession>
<dbReference type="SUPFAM" id="SSF52540">
    <property type="entry name" value="P-loop containing nucleoside triphosphate hydrolases"/>
    <property type="match status" value="2"/>
</dbReference>
<comment type="caution">
    <text evidence="15">The sequence shown here is derived from an EMBL/GenBank/DDBJ whole genome shotgun (WGS) entry which is preliminary data.</text>
</comment>
<keyword evidence="16" id="KW-1185">Reference proteome</keyword>
<sequence>MDTQEIIVKGARENNLKNISVRIPKKQITVFTGVSGSGKTSLIFDTIAAESQRLLNETYDSFIRHRLQQYGKPDVDKLENLSVAIIVNQKKIEGNARSTVGTITDIYSLLRLLFSRIGQPFVGHSSVFSFNNPLGMCSCCEGLGKTNVVDLDELIDKEKSLNEGAIRFPTFEVGGWRWTRYVYSGLFDNDKKIKDYTKEEWHNLIYANDLKLPHPDPRFPKTGIYEGVLPRFERSFFKKESKEIIGKNTNRYKEVVKQGICPECNGNRLSHQVLSCRIDGKNIADCYNMQIDDLLMFVKTIKDNSVSPLLDTIIENLENLLSIGLGYLTLGRDTSSLSGGESQRIKLVRHLGSSLTDLTYIFDEPSVGLHPNDVQRLNKLLIELRDKGNTVLIIEHDPDVVAIADYIVDMGIGAGKNGGSIVYEGDFEGLKKADTPTGNYLNCKTSLKKEYRKPSGYLSIKNSSLHNLKEVSVQIPKQVLTVVTGVAGSGKSSLVKSLINQYKEIVVIDQSALRGSKRSNISTYTGILDVIRTMFAKQNKVMQSLFSNNSDGACPECKGLGVISTDLAFLDAVEVRCEHCNGTGFKPEVLKYRLKGKSITDIMSMTISEANAFFNEQEITQPLNRLCEVGLEYLTLGQSLNTFSGGERQRLKLATELGSRGNTYIFDEPTTGLHGSDIIKLIKLFNRLVDDRNTVIIIEHNIDIISQADWIIDMGLAAGKDGGKVIFEGLPIDLITSNVSLTGKHLKRYIIQSNGMKT</sequence>
<keyword evidence="7" id="KW-0067">ATP-binding</keyword>
<dbReference type="SMART" id="SM00382">
    <property type="entry name" value="AAA"/>
    <property type="match status" value="2"/>
</dbReference>
<evidence type="ECO:0000256" key="4">
    <source>
        <dbReference type="ARBA" id="ARBA00022741"/>
    </source>
</evidence>
<evidence type="ECO:0000256" key="13">
    <source>
        <dbReference type="ARBA" id="ARBA00042156"/>
    </source>
</evidence>
<comment type="similarity">
    <text evidence="11">Belongs to the ABC transporter superfamily. UvrA family.</text>
</comment>
<dbReference type="GO" id="GO:0005737">
    <property type="term" value="C:cytoplasm"/>
    <property type="evidence" value="ECO:0007669"/>
    <property type="project" value="UniProtKB-SubCell"/>
</dbReference>
<dbReference type="InterPro" id="IPR027417">
    <property type="entry name" value="P-loop_NTPase"/>
</dbReference>
<dbReference type="Proteomes" id="UP000004913">
    <property type="component" value="Unassembled WGS sequence"/>
</dbReference>
<keyword evidence="6" id="KW-0228">DNA excision</keyword>
<dbReference type="Gene3D" id="3.40.50.300">
    <property type="entry name" value="P-loop containing nucleotide triphosphate hydrolases"/>
    <property type="match status" value="2"/>
</dbReference>
<dbReference type="GO" id="GO:0016887">
    <property type="term" value="F:ATP hydrolysis activity"/>
    <property type="evidence" value="ECO:0007669"/>
    <property type="project" value="InterPro"/>
</dbReference>
<dbReference type="Pfam" id="PF00005">
    <property type="entry name" value="ABC_tran"/>
    <property type="match status" value="1"/>
</dbReference>
<evidence type="ECO:0000259" key="14">
    <source>
        <dbReference type="PROSITE" id="PS50893"/>
    </source>
</evidence>
<evidence type="ECO:0000256" key="12">
    <source>
        <dbReference type="ARBA" id="ARBA00039316"/>
    </source>
</evidence>
<evidence type="ECO:0000256" key="5">
    <source>
        <dbReference type="ARBA" id="ARBA00022763"/>
    </source>
</evidence>
<dbReference type="RefSeq" id="WP_006801582.1">
    <property type="nucleotide sequence ID" value="NZ_GL891995.1"/>
</dbReference>
<dbReference type="EMBL" id="ADLV01000057">
    <property type="protein sequence ID" value="EGJ99550.1"/>
    <property type="molecule type" value="Genomic_DNA"/>
</dbReference>
<evidence type="ECO:0000313" key="15">
    <source>
        <dbReference type="EMBL" id="EGJ99550.1"/>
    </source>
</evidence>
<evidence type="ECO:0000313" key="16">
    <source>
        <dbReference type="Proteomes" id="UP000004913"/>
    </source>
</evidence>
<evidence type="ECO:0000256" key="6">
    <source>
        <dbReference type="ARBA" id="ARBA00022769"/>
    </source>
</evidence>
<dbReference type="InterPro" id="IPR003593">
    <property type="entry name" value="AAA+_ATPase"/>
</dbReference>
<dbReference type="eggNOG" id="COG0178">
    <property type="taxonomic scope" value="Bacteria"/>
</dbReference>
<protein>
    <recommendedName>
        <fullName evidence="12">UvrABC system protein A</fullName>
    </recommendedName>
    <alternativeName>
        <fullName evidence="13">Excinuclease ABC subunit A</fullName>
    </alternativeName>
</protein>
<keyword evidence="5" id="KW-0227">DNA damage</keyword>
<dbReference type="GO" id="GO:0005524">
    <property type="term" value="F:ATP binding"/>
    <property type="evidence" value="ECO:0007669"/>
    <property type="project" value="UniProtKB-KW"/>
</dbReference>
<organism evidence="15 16">
    <name type="scientific">Dysgonomonas gadei ATCC BAA-286</name>
    <dbReference type="NCBI Taxonomy" id="742766"/>
    <lineage>
        <taxon>Bacteria</taxon>
        <taxon>Pseudomonadati</taxon>
        <taxon>Bacteroidota</taxon>
        <taxon>Bacteroidia</taxon>
        <taxon>Bacteroidales</taxon>
        <taxon>Dysgonomonadaceae</taxon>
        <taxon>Dysgonomonas</taxon>
    </lineage>
</organism>
<gene>
    <name evidence="15" type="ORF">HMPREF9455_04046</name>
</gene>
<dbReference type="GO" id="GO:0004518">
    <property type="term" value="F:nuclease activity"/>
    <property type="evidence" value="ECO:0007669"/>
    <property type="project" value="UniProtKB-KW"/>
</dbReference>
<feature type="domain" description="ABC transporter" evidence="14">
    <location>
        <begin position="451"/>
        <end position="741"/>
    </location>
</feature>